<dbReference type="GO" id="GO:0005524">
    <property type="term" value="F:ATP binding"/>
    <property type="evidence" value="ECO:0007669"/>
    <property type="project" value="UniProtKB-KW"/>
</dbReference>
<keyword evidence="5 13" id="KW-0436">Ligase</keyword>
<dbReference type="PANTHER" id="PTHR11766:SF0">
    <property type="entry name" value="TYROSINE--TRNA LIGASE, MITOCHONDRIAL"/>
    <property type="match status" value="1"/>
</dbReference>
<keyword evidence="11 13" id="KW-0030">Aminoacyl-tRNA synthetase</keyword>
<evidence type="ECO:0000256" key="2">
    <source>
        <dbReference type="ARBA" id="ARBA00004305"/>
    </source>
</evidence>
<comment type="catalytic activity">
    <reaction evidence="12 13">
        <text>tRNA(Tyr) + L-tyrosine + ATP = L-tyrosyl-tRNA(Tyr) + AMP + diphosphate + H(+)</text>
        <dbReference type="Rhea" id="RHEA:10220"/>
        <dbReference type="Rhea" id="RHEA-COMP:9706"/>
        <dbReference type="Rhea" id="RHEA-COMP:9707"/>
        <dbReference type="ChEBI" id="CHEBI:15378"/>
        <dbReference type="ChEBI" id="CHEBI:30616"/>
        <dbReference type="ChEBI" id="CHEBI:33019"/>
        <dbReference type="ChEBI" id="CHEBI:58315"/>
        <dbReference type="ChEBI" id="CHEBI:78442"/>
        <dbReference type="ChEBI" id="CHEBI:78536"/>
        <dbReference type="ChEBI" id="CHEBI:456215"/>
        <dbReference type="EC" id="6.1.1.1"/>
    </reaction>
</comment>
<protein>
    <recommendedName>
        <fullName evidence="13">Tyrosine--tRNA ligase</fullName>
        <ecNumber evidence="13">6.1.1.1</ecNumber>
    </recommendedName>
    <alternativeName>
        <fullName evidence="13">Tyrosyl-tRNA synthetase</fullName>
    </alternativeName>
</protein>
<dbReference type="GO" id="GO:0006437">
    <property type="term" value="P:tyrosyl-tRNA aminoacylation"/>
    <property type="evidence" value="ECO:0007669"/>
    <property type="project" value="InterPro"/>
</dbReference>
<dbReference type="Gene3D" id="1.10.240.10">
    <property type="entry name" value="Tyrosyl-Transfer RNA Synthetase"/>
    <property type="match status" value="1"/>
</dbReference>
<feature type="transmembrane region" description="Helical" evidence="14">
    <location>
        <begin position="478"/>
        <end position="496"/>
    </location>
</feature>
<comment type="caution">
    <text evidence="15">The sequence shown here is derived from an EMBL/GenBank/DDBJ whole genome shotgun (WGS) entry which is preliminary data.</text>
</comment>
<evidence type="ECO:0000256" key="5">
    <source>
        <dbReference type="ARBA" id="ARBA00022598"/>
    </source>
</evidence>
<dbReference type="InterPro" id="IPR024107">
    <property type="entry name" value="Tyr-tRNA-ligase_bac_1"/>
</dbReference>
<keyword evidence="14" id="KW-0812">Transmembrane</keyword>
<dbReference type="AlphaFoldDB" id="A0A812BEQ0"/>
<dbReference type="OrthoDB" id="337870at2759"/>
<dbReference type="FunFam" id="3.40.50.620:FF:000107">
    <property type="entry name" value="Tyrosine--tRNA ligase"/>
    <property type="match status" value="1"/>
</dbReference>
<proteinExistence type="inferred from homology"/>
<evidence type="ECO:0000256" key="12">
    <source>
        <dbReference type="ARBA" id="ARBA00048248"/>
    </source>
</evidence>
<dbReference type="FunFam" id="3.10.290.10:FF:000017">
    <property type="entry name" value="Tyrosine--tRNA ligase"/>
    <property type="match status" value="1"/>
</dbReference>
<dbReference type="CDD" id="cd00805">
    <property type="entry name" value="TyrRS_core"/>
    <property type="match status" value="1"/>
</dbReference>
<evidence type="ECO:0000256" key="7">
    <source>
        <dbReference type="ARBA" id="ARBA00022840"/>
    </source>
</evidence>
<dbReference type="FunFam" id="1.10.240.10:FF:000001">
    <property type="entry name" value="Tyrosine--tRNA ligase"/>
    <property type="match status" value="1"/>
</dbReference>
<dbReference type="SUPFAM" id="SSF52374">
    <property type="entry name" value="Nucleotidylyl transferase"/>
    <property type="match status" value="1"/>
</dbReference>
<comment type="similarity">
    <text evidence="3 13">Belongs to the class-I aminoacyl-tRNA synthetase family.</text>
</comment>
<evidence type="ECO:0000313" key="15">
    <source>
        <dbReference type="EMBL" id="CAE1178780.1"/>
    </source>
</evidence>
<keyword evidence="16" id="KW-1185">Reference proteome</keyword>
<dbReference type="GO" id="GO:0003723">
    <property type="term" value="F:RNA binding"/>
    <property type="evidence" value="ECO:0007669"/>
    <property type="project" value="InterPro"/>
</dbReference>
<feature type="transmembrane region" description="Helical" evidence="14">
    <location>
        <begin position="569"/>
        <end position="588"/>
    </location>
</feature>
<dbReference type="SUPFAM" id="SSF55174">
    <property type="entry name" value="Alpha-L RNA-binding motif"/>
    <property type="match status" value="1"/>
</dbReference>
<dbReference type="Gene3D" id="3.10.290.10">
    <property type="entry name" value="RNA-binding S4 domain"/>
    <property type="match status" value="1"/>
</dbReference>
<dbReference type="GO" id="GO:0005829">
    <property type="term" value="C:cytosol"/>
    <property type="evidence" value="ECO:0007669"/>
    <property type="project" value="TreeGrafter"/>
</dbReference>
<evidence type="ECO:0000256" key="14">
    <source>
        <dbReference type="SAM" id="Phobius"/>
    </source>
</evidence>
<comment type="subcellular location">
    <subcellularLocation>
        <location evidence="2">Mitochondrion matrix</location>
    </subcellularLocation>
</comment>
<dbReference type="Proteomes" id="UP000597762">
    <property type="component" value="Unassembled WGS sequence"/>
</dbReference>
<dbReference type="GO" id="GO:0004831">
    <property type="term" value="F:tyrosine-tRNA ligase activity"/>
    <property type="evidence" value="ECO:0007669"/>
    <property type="project" value="UniProtKB-EC"/>
</dbReference>
<keyword evidence="14" id="KW-1133">Transmembrane helix</keyword>
<dbReference type="InterPro" id="IPR036986">
    <property type="entry name" value="S4_RNA-bd_sf"/>
</dbReference>
<organism evidence="15 16">
    <name type="scientific">Acanthosepion pharaonis</name>
    <name type="common">Pharaoh cuttlefish</name>
    <name type="synonym">Sepia pharaonis</name>
    <dbReference type="NCBI Taxonomy" id="158019"/>
    <lineage>
        <taxon>Eukaryota</taxon>
        <taxon>Metazoa</taxon>
        <taxon>Spiralia</taxon>
        <taxon>Lophotrochozoa</taxon>
        <taxon>Mollusca</taxon>
        <taxon>Cephalopoda</taxon>
        <taxon>Coleoidea</taxon>
        <taxon>Decapodiformes</taxon>
        <taxon>Sepiida</taxon>
        <taxon>Sepiina</taxon>
        <taxon>Sepiidae</taxon>
        <taxon>Acanthosepion</taxon>
    </lineage>
</organism>
<evidence type="ECO:0000256" key="9">
    <source>
        <dbReference type="ARBA" id="ARBA00022946"/>
    </source>
</evidence>
<keyword evidence="6 13" id="KW-0547">Nucleotide-binding</keyword>
<dbReference type="EMBL" id="CAHIKZ030000535">
    <property type="protein sequence ID" value="CAE1178780.1"/>
    <property type="molecule type" value="Genomic_DNA"/>
</dbReference>
<dbReference type="InterPro" id="IPR014729">
    <property type="entry name" value="Rossmann-like_a/b/a_fold"/>
</dbReference>
<dbReference type="InterPro" id="IPR024088">
    <property type="entry name" value="Tyr-tRNA-ligase_bac-type"/>
</dbReference>
<dbReference type="NCBIfam" id="TIGR00234">
    <property type="entry name" value="tyrS"/>
    <property type="match status" value="1"/>
</dbReference>
<evidence type="ECO:0000256" key="3">
    <source>
        <dbReference type="ARBA" id="ARBA00005594"/>
    </source>
</evidence>
<evidence type="ECO:0000313" key="16">
    <source>
        <dbReference type="Proteomes" id="UP000597762"/>
    </source>
</evidence>
<dbReference type="InterPro" id="IPR002307">
    <property type="entry name" value="Tyr-tRNA-ligase"/>
</dbReference>
<dbReference type="Gene3D" id="3.40.50.620">
    <property type="entry name" value="HUPs"/>
    <property type="match status" value="1"/>
</dbReference>
<dbReference type="InterPro" id="IPR002305">
    <property type="entry name" value="aa-tRNA-synth_Ic"/>
</dbReference>
<name>A0A812BEQ0_ACAPH</name>
<dbReference type="PANTHER" id="PTHR11766">
    <property type="entry name" value="TYROSYL-TRNA SYNTHETASE"/>
    <property type="match status" value="1"/>
</dbReference>
<gene>
    <name evidence="15" type="ORF">SPHA_15417</name>
</gene>
<sequence length="589" mass="67801">MAAPLWKHVFFPLNKYWLVQQRLANSGIFYQRIQHFCKTINKDILKLHERGLFQNVFPPESSSELVHKLLGGSQSMYCGFDPTASSLHIGNLLAIVVLLHCQRVGHYPIALIGGATAKIGDPSGRTSDREQITDEQIKQNSWSIHQSLERIFSNHHQFLWKNKNKKLPDIRILNNADWYEGMNVVDFLSDFGRHFRMGDMLAKHSVKTRLNSPEGMNFTEFAYQLFQSYDWLYLHDKYQCTIQIGGNDQLGNIVSGYELISQINQTKVFGLTTPLVTSSTGDKLGKSAGNAIWLNSDKTSPFDLYQYFLNIPDDEVELLLKLYTFLSDDFIQKTMAKQKAQPENRHGQKILAEQILLLVHGEEGLKTAKRWTEVLFHGNAQILCELSKAEMSELFHNASTTQVFLEPGTTILDTCMKAKCFGRIIDAERVIKAGGVRFNHRRVMQPDHVLISGEHILPNDLTLIRVGKKNHYICKLEFFLPFSLWYRLSLFLPCSLRFRSDMCRHIYCSVMDYASTLIRVRELFPFFLLIFVYVLCNNVHHLSFLSSFLSLSPTTPSFLSNLSLFHSNFYLLFKPLSIFLLLFLLNFIL</sequence>
<dbReference type="HAMAP" id="MF_02006">
    <property type="entry name" value="Tyr_tRNA_synth_type1"/>
    <property type="match status" value="1"/>
</dbReference>
<evidence type="ECO:0000256" key="8">
    <source>
        <dbReference type="ARBA" id="ARBA00022917"/>
    </source>
</evidence>
<keyword evidence="7 13" id="KW-0067">ATP-binding</keyword>
<evidence type="ECO:0000256" key="1">
    <source>
        <dbReference type="ARBA" id="ARBA00002025"/>
    </source>
</evidence>
<keyword evidence="14" id="KW-0472">Membrane</keyword>
<reference evidence="15" key="1">
    <citation type="submission" date="2021-01" db="EMBL/GenBank/DDBJ databases">
        <authorList>
            <person name="Li R."/>
            <person name="Bekaert M."/>
        </authorList>
    </citation>
    <scope>NUCLEOTIDE SEQUENCE</scope>
    <source>
        <strain evidence="15">Farmed</strain>
    </source>
</reference>
<keyword evidence="9" id="KW-0809">Transit peptide</keyword>
<evidence type="ECO:0000256" key="4">
    <source>
        <dbReference type="ARBA" id="ARBA00011738"/>
    </source>
</evidence>
<accession>A0A812BEQ0</accession>
<dbReference type="GO" id="GO:0005759">
    <property type="term" value="C:mitochondrial matrix"/>
    <property type="evidence" value="ECO:0007669"/>
    <property type="project" value="UniProtKB-SubCell"/>
</dbReference>
<keyword evidence="10" id="KW-0496">Mitochondrion</keyword>
<dbReference type="EC" id="6.1.1.1" evidence="13"/>
<comment type="function">
    <text evidence="1">Catalyzes the attachment of tyrosine to tRNA(Tyr) in a two-step reaction: tyrosine is first activated by ATP to form Tyr-AMP and then transferred to the acceptor end of tRNA(Tyr).</text>
</comment>
<evidence type="ECO:0000256" key="11">
    <source>
        <dbReference type="ARBA" id="ARBA00023146"/>
    </source>
</evidence>
<comment type="subunit">
    <text evidence="4">Homodimer.</text>
</comment>
<dbReference type="Pfam" id="PF00579">
    <property type="entry name" value="tRNA-synt_1b"/>
    <property type="match status" value="1"/>
</dbReference>
<dbReference type="PRINTS" id="PR01040">
    <property type="entry name" value="TRNASYNTHTYR"/>
</dbReference>
<evidence type="ECO:0000256" key="13">
    <source>
        <dbReference type="RuleBase" id="RU361234"/>
    </source>
</evidence>
<evidence type="ECO:0000256" key="6">
    <source>
        <dbReference type="ARBA" id="ARBA00022741"/>
    </source>
</evidence>
<evidence type="ECO:0000256" key="10">
    <source>
        <dbReference type="ARBA" id="ARBA00023128"/>
    </source>
</evidence>
<keyword evidence="8 13" id="KW-0648">Protein biosynthesis</keyword>
<feature type="transmembrane region" description="Helical" evidence="14">
    <location>
        <begin position="526"/>
        <end position="549"/>
    </location>
</feature>